<dbReference type="OrthoDB" id="4016818at2"/>
<dbReference type="GO" id="GO:0016747">
    <property type="term" value="F:acyltransferase activity, transferring groups other than amino-acyl groups"/>
    <property type="evidence" value="ECO:0007669"/>
    <property type="project" value="InterPro"/>
</dbReference>
<keyword evidence="2" id="KW-0808">Transferase</keyword>
<protein>
    <submittedName>
        <fullName evidence="2">Acetyltransferase (GNAT) family protein</fullName>
    </submittedName>
</protein>
<dbReference type="CDD" id="cd04301">
    <property type="entry name" value="NAT_SF"/>
    <property type="match status" value="1"/>
</dbReference>
<dbReference type="RefSeq" id="WP_075035534.1">
    <property type="nucleotide sequence ID" value="NZ_FOSB01000002.1"/>
</dbReference>
<evidence type="ECO:0000313" key="3">
    <source>
        <dbReference type="Proteomes" id="UP000183557"/>
    </source>
</evidence>
<dbReference type="Gene3D" id="3.40.630.30">
    <property type="match status" value="1"/>
</dbReference>
<dbReference type="AlphaFoldDB" id="A0A1I3S1U0"/>
<dbReference type="EMBL" id="FOSB01000002">
    <property type="protein sequence ID" value="SFJ51549.1"/>
    <property type="molecule type" value="Genomic_DNA"/>
</dbReference>
<dbReference type="InterPro" id="IPR000182">
    <property type="entry name" value="GNAT_dom"/>
</dbReference>
<organism evidence="2 3">
    <name type="scientific">Halobacillus dabanensis</name>
    <dbReference type="NCBI Taxonomy" id="240302"/>
    <lineage>
        <taxon>Bacteria</taxon>
        <taxon>Bacillati</taxon>
        <taxon>Bacillota</taxon>
        <taxon>Bacilli</taxon>
        <taxon>Bacillales</taxon>
        <taxon>Bacillaceae</taxon>
        <taxon>Halobacillus</taxon>
    </lineage>
</organism>
<evidence type="ECO:0000259" key="1">
    <source>
        <dbReference type="PROSITE" id="PS51186"/>
    </source>
</evidence>
<dbReference type="Proteomes" id="UP000183557">
    <property type="component" value="Unassembled WGS sequence"/>
</dbReference>
<proteinExistence type="predicted"/>
<dbReference type="Pfam" id="PF00583">
    <property type="entry name" value="Acetyltransf_1"/>
    <property type="match status" value="1"/>
</dbReference>
<reference evidence="3" key="1">
    <citation type="submission" date="2016-10" db="EMBL/GenBank/DDBJ databases">
        <authorList>
            <person name="Varghese N."/>
            <person name="Submissions S."/>
        </authorList>
    </citation>
    <scope>NUCLEOTIDE SEQUENCE [LARGE SCALE GENOMIC DNA]</scope>
    <source>
        <strain evidence="3">CGMCC 1.3704</strain>
    </source>
</reference>
<gene>
    <name evidence="2" type="ORF">SAMN04487936_102471</name>
</gene>
<evidence type="ECO:0000313" key="2">
    <source>
        <dbReference type="EMBL" id="SFJ51549.1"/>
    </source>
</evidence>
<dbReference type="SUPFAM" id="SSF55729">
    <property type="entry name" value="Acyl-CoA N-acyltransferases (Nat)"/>
    <property type="match status" value="1"/>
</dbReference>
<dbReference type="InterPro" id="IPR016181">
    <property type="entry name" value="Acyl_CoA_acyltransferase"/>
</dbReference>
<keyword evidence="3" id="KW-1185">Reference proteome</keyword>
<sequence>MDADLLVKLYDLEKYDHHHINTLNILIEEGITIKRPLSLDRKELTDYVHHQFNEYWANEAQSVFTDYPVSCFIAVKDQQVIGFACYDATAKGFFGPVGVSEPYRGKGIGEVLTRECLLAMREAGYAYTIIGWVADETIPYYEQKFNAQVIEDSHPGIYGRMIKK</sequence>
<accession>A0A1I3S1U0</accession>
<name>A0A1I3S1U0_HALDA</name>
<feature type="domain" description="N-acetyltransferase" evidence="1">
    <location>
        <begin position="31"/>
        <end position="164"/>
    </location>
</feature>
<dbReference type="PROSITE" id="PS51186">
    <property type="entry name" value="GNAT"/>
    <property type="match status" value="1"/>
</dbReference>